<reference evidence="10" key="1">
    <citation type="submission" date="2017-01" db="EMBL/GenBank/DDBJ databases">
        <authorList>
            <person name="Wang Y."/>
            <person name="White M."/>
            <person name="Kvist S."/>
            <person name="Moncalvo J.-M."/>
        </authorList>
    </citation>
    <scope>NUCLEOTIDE SEQUENCE [LARGE SCALE GENOMIC DNA]</scope>
    <source>
        <strain evidence="10">COL-18-3</strain>
    </source>
</reference>
<dbReference type="GO" id="GO:0016020">
    <property type="term" value="C:membrane"/>
    <property type="evidence" value="ECO:0007669"/>
    <property type="project" value="UniProtKB-SubCell"/>
</dbReference>
<keyword evidence="10" id="KW-1185">Reference proteome</keyword>
<dbReference type="Pfam" id="PF01105">
    <property type="entry name" value="EMP24_GP25L"/>
    <property type="match status" value="1"/>
</dbReference>
<keyword evidence="4" id="KW-0732">Signal</keyword>
<organism evidence="9 10">
    <name type="scientific">Zancudomyces culisetae</name>
    <name type="common">Gut fungus</name>
    <name type="synonym">Smittium culisetae</name>
    <dbReference type="NCBI Taxonomy" id="1213189"/>
    <lineage>
        <taxon>Eukaryota</taxon>
        <taxon>Fungi</taxon>
        <taxon>Fungi incertae sedis</taxon>
        <taxon>Zoopagomycota</taxon>
        <taxon>Kickxellomycotina</taxon>
        <taxon>Harpellomycetes</taxon>
        <taxon>Harpellales</taxon>
        <taxon>Legeriomycetaceae</taxon>
        <taxon>Zancudomyces</taxon>
    </lineage>
</organism>
<feature type="domain" description="GOLD" evidence="8">
    <location>
        <begin position="1"/>
        <end position="131"/>
    </location>
</feature>
<dbReference type="OrthoDB" id="3427at2759"/>
<dbReference type="AlphaFoldDB" id="A0A1R1PR30"/>
<dbReference type="EMBL" id="LSSK01000405">
    <property type="protein sequence ID" value="OMH83445.1"/>
    <property type="molecule type" value="Genomic_DNA"/>
</dbReference>
<dbReference type="SMART" id="SM01190">
    <property type="entry name" value="EMP24_GP25L"/>
    <property type="match status" value="1"/>
</dbReference>
<keyword evidence="5 7" id="KW-1133">Transmembrane helix</keyword>
<evidence type="ECO:0000256" key="7">
    <source>
        <dbReference type="SAM" id="Phobius"/>
    </source>
</evidence>
<evidence type="ECO:0000313" key="10">
    <source>
        <dbReference type="Proteomes" id="UP000188320"/>
    </source>
</evidence>
<gene>
    <name evidence="9" type="ORF">AX774_g3031</name>
</gene>
<evidence type="ECO:0000259" key="8">
    <source>
        <dbReference type="SMART" id="SM01190"/>
    </source>
</evidence>
<dbReference type="InterPro" id="IPR015720">
    <property type="entry name" value="Emp24-like"/>
</dbReference>
<evidence type="ECO:0000256" key="2">
    <source>
        <dbReference type="ARBA" id="ARBA00007104"/>
    </source>
</evidence>
<proteinExistence type="inferred from homology"/>
<feature type="transmembrane region" description="Helical" evidence="7">
    <location>
        <begin position="104"/>
        <end position="123"/>
    </location>
</feature>
<accession>A0A1R1PR30</accession>
<keyword evidence="3 7" id="KW-0812">Transmembrane</keyword>
<comment type="subcellular location">
    <subcellularLocation>
        <location evidence="1">Membrane</location>
        <topology evidence="1">Single-pass type I membrane protein</topology>
    </subcellularLocation>
</comment>
<evidence type="ECO:0000313" key="9">
    <source>
        <dbReference type="EMBL" id="OMH83445.1"/>
    </source>
</evidence>
<comment type="caution">
    <text evidence="9">The sequence shown here is derived from an EMBL/GenBank/DDBJ whole genome shotgun (WGS) entry which is preliminary data.</text>
</comment>
<evidence type="ECO:0000256" key="1">
    <source>
        <dbReference type="ARBA" id="ARBA00004479"/>
    </source>
</evidence>
<evidence type="ECO:0000256" key="4">
    <source>
        <dbReference type="ARBA" id="ARBA00022729"/>
    </source>
</evidence>
<dbReference type="Proteomes" id="UP000188320">
    <property type="component" value="Unassembled WGS sequence"/>
</dbReference>
<keyword evidence="6 7" id="KW-0472">Membrane</keyword>
<protein>
    <submittedName>
        <fullName evidence="9">Protein ERP1</fullName>
    </submittedName>
</protein>
<name>A0A1R1PR30_ZANCU</name>
<dbReference type="InterPro" id="IPR009038">
    <property type="entry name" value="GOLD_dom"/>
</dbReference>
<sequence>MDQKGGQQGKFSFSVVTSGRQNICFTPNTPNPNIAPPNKLKVEFDIFSNEEDVDGKKTGEKVSELQANIRILNNRILGIRDEQKYQKEREAQFNETVKSINKRVYVWALIQVILIGLVCYWQLKHLRRFFEAKKLV</sequence>
<dbReference type="PANTHER" id="PTHR22811">
    <property type="entry name" value="TRANSMEMBRANE EMP24 DOMAIN-CONTAINING PROTEIN"/>
    <property type="match status" value="1"/>
</dbReference>
<evidence type="ECO:0000256" key="5">
    <source>
        <dbReference type="ARBA" id="ARBA00022989"/>
    </source>
</evidence>
<evidence type="ECO:0000256" key="6">
    <source>
        <dbReference type="ARBA" id="ARBA00023136"/>
    </source>
</evidence>
<comment type="similarity">
    <text evidence="2">Belongs to the EMP24/GP25L family.</text>
</comment>
<evidence type="ECO:0000256" key="3">
    <source>
        <dbReference type="ARBA" id="ARBA00022692"/>
    </source>
</evidence>